<keyword evidence="4" id="KW-1185">Reference proteome</keyword>
<dbReference type="FunFam" id="1.10.10.10:FF:000087">
    <property type="entry name" value="Transcriptional adapter 2"/>
    <property type="match status" value="1"/>
</dbReference>
<dbReference type="InterPro" id="IPR009057">
    <property type="entry name" value="Homeodomain-like_sf"/>
</dbReference>
<reference evidence="3" key="1">
    <citation type="journal article" date="2023" name="Genome Biol. Evol.">
        <title>First Whole Genome Sequence and Flow Cytometry Genome Size Data for the Lichen-Forming Fungus Ramalina farinacea (Ascomycota).</title>
        <authorList>
            <person name="Llewellyn T."/>
            <person name="Mian S."/>
            <person name="Hill R."/>
            <person name="Leitch I.J."/>
            <person name="Gaya E."/>
        </authorList>
    </citation>
    <scope>NUCLEOTIDE SEQUENCE</scope>
    <source>
        <strain evidence="3">LIQ254RAFAR</strain>
    </source>
</reference>
<protein>
    <recommendedName>
        <fullName evidence="2">SWIRM domain-containing protein</fullName>
    </recommendedName>
</protein>
<proteinExistence type="predicted"/>
<organism evidence="3 4">
    <name type="scientific">Ramalina farinacea</name>
    <dbReference type="NCBI Taxonomy" id="258253"/>
    <lineage>
        <taxon>Eukaryota</taxon>
        <taxon>Fungi</taxon>
        <taxon>Dikarya</taxon>
        <taxon>Ascomycota</taxon>
        <taxon>Pezizomycotina</taxon>
        <taxon>Lecanoromycetes</taxon>
        <taxon>OSLEUM clade</taxon>
        <taxon>Lecanoromycetidae</taxon>
        <taxon>Lecanorales</taxon>
        <taxon>Lecanorineae</taxon>
        <taxon>Ramalinaceae</taxon>
        <taxon>Ramalina</taxon>
    </lineage>
</organism>
<feature type="region of interest" description="Disordered" evidence="1">
    <location>
        <begin position="1"/>
        <end position="92"/>
    </location>
</feature>
<evidence type="ECO:0000313" key="4">
    <source>
        <dbReference type="Proteomes" id="UP001161017"/>
    </source>
</evidence>
<feature type="domain" description="SWIRM" evidence="2">
    <location>
        <begin position="295"/>
        <end position="376"/>
    </location>
</feature>
<evidence type="ECO:0000313" key="3">
    <source>
        <dbReference type="EMBL" id="MDI1487986.1"/>
    </source>
</evidence>
<dbReference type="Pfam" id="PF04433">
    <property type="entry name" value="SWIRM"/>
    <property type="match status" value="1"/>
</dbReference>
<feature type="compositionally biased region" description="Basic and acidic residues" evidence="1">
    <location>
        <begin position="232"/>
        <end position="257"/>
    </location>
</feature>
<dbReference type="EMBL" id="JAPUFD010000006">
    <property type="protein sequence ID" value="MDI1487986.1"/>
    <property type="molecule type" value="Genomic_DNA"/>
</dbReference>
<feature type="compositionally biased region" description="Basic and acidic residues" evidence="1">
    <location>
        <begin position="44"/>
        <end position="60"/>
    </location>
</feature>
<gene>
    <name evidence="3" type="ORF">OHK93_007260</name>
</gene>
<dbReference type="InterPro" id="IPR007526">
    <property type="entry name" value="SWIRM"/>
</dbReference>
<sequence>MIDYSNKPRLPSIANLMSPPEPKSLDSYRLTPSKSPSMSSKQELSSDEKPVPFKTPENKMRILPSPPTSPWDSKSYKAELDSHGHRRKGSDLKDPVLYADSEAGSNFEEPLFSEPVATTEELIDKHMAMHLIQFKNKLNGPTRDEYRLALSCVPRIGAQYNRDPTAYFKRQREEQDNEYHQYKRLCAPPGTKAAPVAIAPAPKPGKRPIKPATPMLGQPRMKRTPKASPLARTKEYHARVRSSETPDRKPRVKREDNDYNSLPDLCPNVFDPVNHADQLRVQWQAQPLDLSDDPDRHLMHEAEVKAASTLRLKCAVYLTQKRRIFQSRLHTIKHPRHRTGQNPLMFNKTDAQECTHIDVNKASSLWSGFERLGWLDPKHFEKYL</sequence>
<dbReference type="Proteomes" id="UP001161017">
    <property type="component" value="Unassembled WGS sequence"/>
</dbReference>
<feature type="region of interest" description="Disordered" evidence="1">
    <location>
        <begin position="198"/>
        <end position="260"/>
    </location>
</feature>
<name>A0AA43QK50_9LECA</name>
<evidence type="ECO:0000259" key="2">
    <source>
        <dbReference type="Pfam" id="PF04433"/>
    </source>
</evidence>
<accession>A0AA43QK50</accession>
<dbReference type="InterPro" id="IPR036388">
    <property type="entry name" value="WH-like_DNA-bd_sf"/>
</dbReference>
<feature type="compositionally biased region" description="Polar residues" evidence="1">
    <location>
        <begin position="30"/>
        <end position="43"/>
    </location>
</feature>
<comment type="caution">
    <text evidence="3">The sequence shown here is derived from an EMBL/GenBank/DDBJ whole genome shotgun (WGS) entry which is preliminary data.</text>
</comment>
<dbReference type="AlphaFoldDB" id="A0AA43QK50"/>
<dbReference type="GO" id="GO:0010468">
    <property type="term" value="P:regulation of gene expression"/>
    <property type="evidence" value="ECO:0007669"/>
    <property type="project" value="UniProtKB-ARBA"/>
</dbReference>
<feature type="compositionally biased region" description="Basic and acidic residues" evidence="1">
    <location>
        <begin position="74"/>
        <end position="92"/>
    </location>
</feature>
<evidence type="ECO:0000256" key="1">
    <source>
        <dbReference type="SAM" id="MobiDB-lite"/>
    </source>
</evidence>
<dbReference type="Gene3D" id="1.10.10.10">
    <property type="entry name" value="Winged helix-like DNA-binding domain superfamily/Winged helix DNA-binding domain"/>
    <property type="match status" value="1"/>
</dbReference>
<dbReference type="SUPFAM" id="SSF46689">
    <property type="entry name" value="Homeodomain-like"/>
    <property type="match status" value="1"/>
</dbReference>